<feature type="compositionally biased region" description="Basic and acidic residues" evidence="1">
    <location>
        <begin position="8"/>
        <end position="38"/>
    </location>
</feature>
<organism evidence="2 3">
    <name type="scientific">Chiloscyllium punctatum</name>
    <name type="common">Brownbanded bambooshark</name>
    <name type="synonym">Hemiscyllium punctatum</name>
    <dbReference type="NCBI Taxonomy" id="137246"/>
    <lineage>
        <taxon>Eukaryota</taxon>
        <taxon>Metazoa</taxon>
        <taxon>Chordata</taxon>
        <taxon>Craniata</taxon>
        <taxon>Vertebrata</taxon>
        <taxon>Chondrichthyes</taxon>
        <taxon>Elasmobranchii</taxon>
        <taxon>Galeomorphii</taxon>
        <taxon>Galeoidea</taxon>
        <taxon>Orectolobiformes</taxon>
        <taxon>Hemiscylliidae</taxon>
        <taxon>Chiloscyllium</taxon>
    </lineage>
</organism>
<keyword evidence="3" id="KW-1185">Reference proteome</keyword>
<evidence type="ECO:0000313" key="2">
    <source>
        <dbReference type="EMBL" id="GCC41222.1"/>
    </source>
</evidence>
<sequence>MAARWRRDKGERRGDGSRADWREARPIAMGEGRDRGVKESQSAVEGQGAGKRRGGNEQVGGTKARRGLPLERAVERRAAVANRRTGRGRSTEKTGGGRGRSYVMTG</sequence>
<protein>
    <submittedName>
        <fullName evidence="2">Uncharacterized protein</fullName>
    </submittedName>
</protein>
<reference evidence="2 3" key="1">
    <citation type="journal article" date="2018" name="Nat. Ecol. Evol.">
        <title>Shark genomes provide insights into elasmobranch evolution and the origin of vertebrates.</title>
        <authorList>
            <person name="Hara Y"/>
            <person name="Yamaguchi K"/>
            <person name="Onimaru K"/>
            <person name="Kadota M"/>
            <person name="Koyanagi M"/>
            <person name="Keeley SD"/>
            <person name="Tatsumi K"/>
            <person name="Tanaka K"/>
            <person name="Motone F"/>
            <person name="Kageyama Y"/>
            <person name="Nozu R"/>
            <person name="Adachi N"/>
            <person name="Nishimura O"/>
            <person name="Nakagawa R"/>
            <person name="Tanegashima C"/>
            <person name="Kiyatake I"/>
            <person name="Matsumoto R"/>
            <person name="Murakumo K"/>
            <person name="Nishida K"/>
            <person name="Terakita A"/>
            <person name="Kuratani S"/>
            <person name="Sato K"/>
            <person name="Hyodo S Kuraku.S."/>
        </authorList>
    </citation>
    <scope>NUCLEOTIDE SEQUENCE [LARGE SCALE GENOMIC DNA]</scope>
</reference>
<dbReference type="Proteomes" id="UP000287033">
    <property type="component" value="Unassembled WGS sequence"/>
</dbReference>
<evidence type="ECO:0000256" key="1">
    <source>
        <dbReference type="SAM" id="MobiDB-lite"/>
    </source>
</evidence>
<feature type="region of interest" description="Disordered" evidence="1">
    <location>
        <begin position="1"/>
        <end position="106"/>
    </location>
</feature>
<dbReference type="AlphaFoldDB" id="A0A401TF07"/>
<comment type="caution">
    <text evidence="2">The sequence shown here is derived from an EMBL/GenBank/DDBJ whole genome shotgun (WGS) entry which is preliminary data.</text>
</comment>
<proteinExistence type="predicted"/>
<name>A0A401TF07_CHIPU</name>
<dbReference type="EMBL" id="BEZZ01050209">
    <property type="protein sequence ID" value="GCC41222.1"/>
    <property type="molecule type" value="Genomic_DNA"/>
</dbReference>
<gene>
    <name evidence="2" type="ORF">chiPu_0024997</name>
</gene>
<accession>A0A401TF07</accession>
<feature type="compositionally biased region" description="Basic and acidic residues" evidence="1">
    <location>
        <begin position="68"/>
        <end position="78"/>
    </location>
</feature>
<evidence type="ECO:0000313" key="3">
    <source>
        <dbReference type="Proteomes" id="UP000287033"/>
    </source>
</evidence>